<evidence type="ECO:0000313" key="2">
    <source>
        <dbReference type="EMBL" id="TDG14168.1"/>
    </source>
</evidence>
<reference evidence="2 3" key="1">
    <citation type="submission" date="2019-03" db="EMBL/GenBank/DDBJ databases">
        <title>Seongchinamella monodicae gen. nov., sp. nov., a novel member of the Gammaproteobacteria isolated from a tidal mudflat of beach.</title>
        <authorList>
            <person name="Yang H.G."/>
            <person name="Kang J.W."/>
            <person name="Lee S.D."/>
        </authorList>
    </citation>
    <scope>NUCLEOTIDE SEQUENCE [LARGE SCALE GENOMIC DNA]</scope>
    <source>
        <strain evidence="2 3">GH4-78</strain>
    </source>
</reference>
<comment type="caution">
    <text evidence="2">The sequence shown here is derived from an EMBL/GenBank/DDBJ whole genome shotgun (WGS) entry which is preliminary data.</text>
</comment>
<evidence type="ECO:0000313" key="3">
    <source>
        <dbReference type="Proteomes" id="UP000295554"/>
    </source>
</evidence>
<dbReference type="InterPro" id="IPR029069">
    <property type="entry name" value="HotDog_dom_sf"/>
</dbReference>
<dbReference type="OrthoDB" id="9801735at2"/>
<sequence length="155" mass="17681">MKQYKYDDVEAMQELVSDEFGPWSSELEITQDMVNQFAELSGDDYWIHTDPEKAKTDSPFGCTIAHGFLTLVLLPKMRAEQTYEVTGFNNMLNYGSDKLRFTGVVPVGCSIHSRSRVKEVSATPKGTRMVLEQQVHVVGQDDRPALIYELMFIYM</sequence>
<proteinExistence type="predicted"/>
<evidence type="ECO:0000259" key="1">
    <source>
        <dbReference type="Pfam" id="PF01575"/>
    </source>
</evidence>
<dbReference type="Pfam" id="PF01575">
    <property type="entry name" value="MaoC_dehydratas"/>
    <property type="match status" value="1"/>
</dbReference>
<name>A0A4R5LT94_9GAMM</name>
<dbReference type="Proteomes" id="UP000295554">
    <property type="component" value="Unassembled WGS sequence"/>
</dbReference>
<dbReference type="EMBL" id="SMSE01000002">
    <property type="protein sequence ID" value="TDG14168.1"/>
    <property type="molecule type" value="Genomic_DNA"/>
</dbReference>
<dbReference type="SUPFAM" id="SSF54637">
    <property type="entry name" value="Thioesterase/thiol ester dehydrase-isomerase"/>
    <property type="match status" value="1"/>
</dbReference>
<keyword evidence="3" id="KW-1185">Reference proteome</keyword>
<dbReference type="Gene3D" id="3.10.129.10">
    <property type="entry name" value="Hotdog Thioesterase"/>
    <property type="match status" value="1"/>
</dbReference>
<dbReference type="InterPro" id="IPR002539">
    <property type="entry name" value="MaoC-like_dom"/>
</dbReference>
<dbReference type="PANTHER" id="PTHR42993:SF1">
    <property type="entry name" value="MAOC-LIKE DEHYDRATASE DOMAIN-CONTAINING PROTEIN"/>
    <property type="match status" value="1"/>
</dbReference>
<dbReference type="CDD" id="cd03450">
    <property type="entry name" value="NodN"/>
    <property type="match status" value="1"/>
</dbReference>
<feature type="domain" description="MaoC-like" evidence="1">
    <location>
        <begin position="26"/>
        <end position="123"/>
    </location>
</feature>
<accession>A0A4R5LT94</accession>
<dbReference type="PANTHER" id="PTHR42993">
    <property type="entry name" value="MAOC-LIKE DEHYDRATASE DOMAIN-CONTAINING PROTEIN"/>
    <property type="match status" value="1"/>
</dbReference>
<dbReference type="RefSeq" id="WP_133212863.1">
    <property type="nucleotide sequence ID" value="NZ_SMSE01000002.1"/>
</dbReference>
<organism evidence="2 3">
    <name type="scientific">Seongchinamella unica</name>
    <dbReference type="NCBI Taxonomy" id="2547392"/>
    <lineage>
        <taxon>Bacteria</taxon>
        <taxon>Pseudomonadati</taxon>
        <taxon>Pseudomonadota</taxon>
        <taxon>Gammaproteobacteria</taxon>
        <taxon>Cellvibrionales</taxon>
        <taxon>Halieaceae</taxon>
        <taxon>Seongchinamella</taxon>
    </lineage>
</organism>
<gene>
    <name evidence="2" type="ORF">E2F43_11885</name>
</gene>
<dbReference type="AlphaFoldDB" id="A0A4R5LT94"/>
<dbReference type="InterPro" id="IPR039375">
    <property type="entry name" value="NodN-like"/>
</dbReference>
<protein>
    <submittedName>
        <fullName evidence="2">MaoC family dehydratase</fullName>
    </submittedName>
</protein>